<dbReference type="GO" id="GO:0046872">
    <property type="term" value="F:metal ion binding"/>
    <property type="evidence" value="ECO:0007669"/>
    <property type="project" value="UniProtKB-KW"/>
</dbReference>
<dbReference type="EMBL" id="KZ678406">
    <property type="protein sequence ID" value="PSR92403.1"/>
    <property type="molecule type" value="Genomic_DNA"/>
</dbReference>
<name>A0A2T3ADN2_9PEZI</name>
<dbReference type="InterPro" id="IPR005000">
    <property type="entry name" value="Aldolase/citrate-lyase_domain"/>
</dbReference>
<keyword evidence="2" id="KW-0479">Metal-binding</keyword>
<protein>
    <submittedName>
        <fullName evidence="5">Pyruvate/Phosphoenolpyruvate kinase-like domain-containing protein</fullName>
    </submittedName>
</protein>
<dbReference type="AlphaFoldDB" id="A0A2T3ADN2"/>
<dbReference type="OrthoDB" id="1621678at2759"/>
<feature type="domain" description="HpcH/HpaI aldolase/citrate lyase" evidence="4">
    <location>
        <begin position="30"/>
        <end position="243"/>
    </location>
</feature>
<accession>A0A2T3ADN2</accession>
<dbReference type="Gene3D" id="3.20.20.60">
    <property type="entry name" value="Phosphoenolpyruvate-binding domains"/>
    <property type="match status" value="1"/>
</dbReference>
<evidence type="ECO:0000256" key="3">
    <source>
        <dbReference type="ARBA" id="ARBA00023239"/>
    </source>
</evidence>
<gene>
    <name evidence="5" type="ORF">BD289DRAFT_364481</name>
</gene>
<keyword evidence="6" id="KW-1185">Reference proteome</keyword>
<evidence type="ECO:0000259" key="4">
    <source>
        <dbReference type="Pfam" id="PF03328"/>
    </source>
</evidence>
<proteinExistence type="inferred from homology"/>
<dbReference type="Pfam" id="PF03328">
    <property type="entry name" value="HpcH_HpaI"/>
    <property type="match status" value="1"/>
</dbReference>
<keyword evidence="3" id="KW-0456">Lyase</keyword>
<dbReference type="InterPro" id="IPR050251">
    <property type="entry name" value="HpcH-HpaI_aldolase"/>
</dbReference>
<dbReference type="GO" id="GO:0016301">
    <property type="term" value="F:kinase activity"/>
    <property type="evidence" value="ECO:0007669"/>
    <property type="project" value="UniProtKB-KW"/>
</dbReference>
<dbReference type="InterPro" id="IPR015813">
    <property type="entry name" value="Pyrv/PenolPyrv_kinase-like_dom"/>
</dbReference>
<comment type="similarity">
    <text evidence="1">Belongs to the HpcH/HpaI aldolase family.</text>
</comment>
<sequence>MQKANRLRTAFVENKGPSYGIWQMFPGANVSRALSRANPDWIMVDCEHGNIDDAAMHEAIPAIAASGVSPLVRIPDTQGWMIKRALDAGAHGILVPLIRTPEEVKQVVAAAKFPPQGRRGFGSPIAMQNFSPLPTFTEYLQQANDAILTMVQIETKEALEAVEEIAPLVDVLFVGPWDLGNNIGYPIIDGAFQPELKDAIARVLKACKNAGKKCGVYATSGEDAAAYGKQGFDMINVATDFTTLEFIMKQSMATALGSAGPEKGKTY</sequence>
<dbReference type="GO" id="GO:0005737">
    <property type="term" value="C:cytoplasm"/>
    <property type="evidence" value="ECO:0007669"/>
    <property type="project" value="TreeGrafter"/>
</dbReference>
<keyword evidence="5" id="KW-0418">Kinase</keyword>
<keyword evidence="5" id="KW-0670">Pyruvate</keyword>
<organism evidence="5 6">
    <name type="scientific">Coniella lustricola</name>
    <dbReference type="NCBI Taxonomy" id="2025994"/>
    <lineage>
        <taxon>Eukaryota</taxon>
        <taxon>Fungi</taxon>
        <taxon>Dikarya</taxon>
        <taxon>Ascomycota</taxon>
        <taxon>Pezizomycotina</taxon>
        <taxon>Sordariomycetes</taxon>
        <taxon>Sordariomycetidae</taxon>
        <taxon>Diaporthales</taxon>
        <taxon>Schizoparmaceae</taxon>
        <taxon>Coniella</taxon>
    </lineage>
</organism>
<evidence type="ECO:0000313" key="6">
    <source>
        <dbReference type="Proteomes" id="UP000241462"/>
    </source>
</evidence>
<evidence type="ECO:0000256" key="2">
    <source>
        <dbReference type="ARBA" id="ARBA00022723"/>
    </source>
</evidence>
<reference evidence="5 6" key="1">
    <citation type="journal article" date="2018" name="Mycol. Prog.">
        <title>Coniella lustricola, a new species from submerged detritus.</title>
        <authorList>
            <person name="Raudabaugh D.B."/>
            <person name="Iturriaga T."/>
            <person name="Carver A."/>
            <person name="Mondo S."/>
            <person name="Pangilinan J."/>
            <person name="Lipzen A."/>
            <person name="He G."/>
            <person name="Amirebrahimi M."/>
            <person name="Grigoriev I.V."/>
            <person name="Miller A.N."/>
        </authorList>
    </citation>
    <scope>NUCLEOTIDE SEQUENCE [LARGE SCALE GENOMIC DNA]</scope>
    <source>
        <strain evidence="5 6">B22-T-1</strain>
    </source>
</reference>
<evidence type="ECO:0000313" key="5">
    <source>
        <dbReference type="EMBL" id="PSR92403.1"/>
    </source>
</evidence>
<evidence type="ECO:0000256" key="1">
    <source>
        <dbReference type="ARBA" id="ARBA00005568"/>
    </source>
</evidence>
<dbReference type="InParanoid" id="A0A2T3ADN2"/>
<dbReference type="STRING" id="2025994.A0A2T3ADN2"/>
<dbReference type="SUPFAM" id="SSF51621">
    <property type="entry name" value="Phosphoenolpyruvate/pyruvate domain"/>
    <property type="match status" value="1"/>
</dbReference>
<dbReference type="Proteomes" id="UP000241462">
    <property type="component" value="Unassembled WGS sequence"/>
</dbReference>
<keyword evidence="5" id="KW-0808">Transferase</keyword>
<dbReference type="PANTHER" id="PTHR30502:SF0">
    <property type="entry name" value="PHOSPHOENOLPYRUVATE CARBOXYLASE FAMILY PROTEIN"/>
    <property type="match status" value="1"/>
</dbReference>
<dbReference type="GO" id="GO:0016832">
    <property type="term" value="F:aldehyde-lyase activity"/>
    <property type="evidence" value="ECO:0007669"/>
    <property type="project" value="TreeGrafter"/>
</dbReference>
<dbReference type="InterPro" id="IPR040442">
    <property type="entry name" value="Pyrv_kinase-like_dom_sf"/>
</dbReference>
<dbReference type="PANTHER" id="PTHR30502">
    <property type="entry name" value="2-KETO-3-DEOXY-L-RHAMNONATE ALDOLASE"/>
    <property type="match status" value="1"/>
</dbReference>